<evidence type="ECO:0000313" key="1">
    <source>
        <dbReference type="EMBL" id="MBF7114502.1"/>
    </source>
</evidence>
<accession>A0AB73HDG3</accession>
<comment type="caution">
    <text evidence="1">The sequence shown here is derived from an EMBL/GenBank/DDBJ whole genome shotgun (WGS) entry which is preliminary data.</text>
</comment>
<organism evidence="1 2">
    <name type="scientific">Pediococcus pentosaceus</name>
    <dbReference type="NCBI Taxonomy" id="1255"/>
    <lineage>
        <taxon>Bacteria</taxon>
        <taxon>Bacillati</taxon>
        <taxon>Bacillota</taxon>
        <taxon>Bacilli</taxon>
        <taxon>Lactobacillales</taxon>
        <taxon>Lactobacillaceae</taxon>
        <taxon>Pediococcus</taxon>
    </lineage>
</organism>
<dbReference type="Proteomes" id="UP001194632">
    <property type="component" value="Unassembled WGS sequence"/>
</dbReference>
<dbReference type="EMBL" id="JADOFP010000002">
    <property type="protein sequence ID" value="MBF7114502.1"/>
    <property type="molecule type" value="Genomic_DNA"/>
</dbReference>
<evidence type="ECO:0000313" key="2">
    <source>
        <dbReference type="Proteomes" id="UP001194632"/>
    </source>
</evidence>
<reference evidence="1" key="1">
    <citation type="submission" date="2020-11" db="EMBL/GenBank/DDBJ databases">
        <title>Antibiotic susceptibility profiles of Pediococcus pentosaceus from various origins and their implications for the safety assessment of strains with food-technology applications.</title>
        <authorList>
            <person name="Shani N."/>
            <person name="Oberhaensli S."/>
            <person name="Arias E."/>
        </authorList>
    </citation>
    <scope>NUCLEOTIDE SEQUENCE</scope>
    <source>
        <strain evidence="1">FAM 24207</strain>
    </source>
</reference>
<gene>
    <name evidence="1" type="ORF">ITQ90_03155</name>
</gene>
<protein>
    <submittedName>
        <fullName evidence="1">Uncharacterized protein</fullName>
    </submittedName>
</protein>
<name>A0AB73HDG3_PEDPE</name>
<dbReference type="RefSeq" id="WP_195749347.1">
    <property type="nucleotide sequence ID" value="NZ_JADOFP010000002.1"/>
</dbReference>
<proteinExistence type="predicted"/>
<sequence length="132" mass="14657">MKNQIGITSKMQSNMETIRRAGEEMAQKNKLDDDAKKAQIRSVELLEQIEKNTASLNDVVELLHESNLQQAQISDLMGDLFALAKAKDKKEAKSLYEKTIGKLSSFGEDVNNIAALVTLATSVYNMVGPYLH</sequence>
<dbReference type="AlphaFoldDB" id="A0AB73HDG3"/>